<protein>
    <submittedName>
        <fullName evidence="1">Uncharacterized protein</fullName>
    </submittedName>
</protein>
<proteinExistence type="predicted"/>
<evidence type="ECO:0000313" key="1">
    <source>
        <dbReference type="EMBL" id="KAI4373294.1"/>
    </source>
</evidence>
<organism evidence="1 2">
    <name type="scientific">Melastoma candidum</name>
    <dbReference type="NCBI Taxonomy" id="119954"/>
    <lineage>
        <taxon>Eukaryota</taxon>
        <taxon>Viridiplantae</taxon>
        <taxon>Streptophyta</taxon>
        <taxon>Embryophyta</taxon>
        <taxon>Tracheophyta</taxon>
        <taxon>Spermatophyta</taxon>
        <taxon>Magnoliopsida</taxon>
        <taxon>eudicotyledons</taxon>
        <taxon>Gunneridae</taxon>
        <taxon>Pentapetalae</taxon>
        <taxon>rosids</taxon>
        <taxon>malvids</taxon>
        <taxon>Myrtales</taxon>
        <taxon>Melastomataceae</taxon>
        <taxon>Melastomatoideae</taxon>
        <taxon>Melastomateae</taxon>
        <taxon>Melastoma</taxon>
    </lineage>
</organism>
<name>A0ACB9R6K6_9MYRT</name>
<accession>A0ACB9R6K6</accession>
<comment type="caution">
    <text evidence="1">The sequence shown here is derived from an EMBL/GenBank/DDBJ whole genome shotgun (WGS) entry which is preliminary data.</text>
</comment>
<evidence type="ECO:0000313" key="2">
    <source>
        <dbReference type="Proteomes" id="UP001057402"/>
    </source>
</evidence>
<dbReference type="EMBL" id="CM042883">
    <property type="protein sequence ID" value="KAI4373294.1"/>
    <property type="molecule type" value="Genomic_DNA"/>
</dbReference>
<reference evidence="2" key="1">
    <citation type="journal article" date="2023" name="Front. Plant Sci.">
        <title>Chromosomal-level genome assembly of Melastoma candidum provides insights into trichome evolution.</title>
        <authorList>
            <person name="Zhong Y."/>
            <person name="Wu W."/>
            <person name="Sun C."/>
            <person name="Zou P."/>
            <person name="Liu Y."/>
            <person name="Dai S."/>
            <person name="Zhou R."/>
        </authorList>
    </citation>
    <scope>NUCLEOTIDE SEQUENCE [LARGE SCALE GENOMIC DNA]</scope>
</reference>
<gene>
    <name evidence="1" type="ORF">MLD38_011431</name>
</gene>
<sequence>MGKKLDRFLGRGFQASKFKPLLKLAISRATVLRNQRRVRVSQSRSDVAQLLKLSHHDRALLRVEEVIREQNMLDVYAMVEGYCSLLVERVSLIEQEKFCPEELKEAVSSLIFVAPRCGDLPELQEVYRTLASRYGKEFAARAIELRNGCAVSPKIIQKLSARRPPLEIRTKLIREIASENGIALSLEDTTNEDRQSPGPSNRDGSLKRDEVKESDSPTQRMEFKDVADAAQVAFESAAYAAAAARAAVELSRSRSQSHHPERETSRGSRGEESEQSDEEPGFYESDDETGPNHSSRNTKGGEPTEHTNDGREAEAGSEPRLDLEKKPISVRTKHFRS</sequence>
<dbReference type="Proteomes" id="UP001057402">
    <property type="component" value="Chromosome 4"/>
</dbReference>
<keyword evidence="2" id="KW-1185">Reference proteome</keyword>